<organism evidence="4 5">
    <name type="scientific">Thioalkalivibrio sulfidiphilus (strain HL-EbGR7)</name>
    <dbReference type="NCBI Taxonomy" id="396588"/>
    <lineage>
        <taxon>Bacteria</taxon>
        <taxon>Pseudomonadati</taxon>
        <taxon>Pseudomonadota</taxon>
        <taxon>Gammaproteobacteria</taxon>
        <taxon>Chromatiales</taxon>
        <taxon>Ectothiorhodospiraceae</taxon>
        <taxon>Thioalkalivibrio</taxon>
    </lineage>
</organism>
<proteinExistence type="predicted"/>
<keyword evidence="1 2" id="KW-0129">CBS domain</keyword>
<evidence type="ECO:0000256" key="2">
    <source>
        <dbReference type="PROSITE-ProRule" id="PRU00703"/>
    </source>
</evidence>
<keyword evidence="5" id="KW-1185">Reference proteome</keyword>
<dbReference type="eggNOG" id="COG0517">
    <property type="taxonomic scope" value="Bacteria"/>
</dbReference>
<evidence type="ECO:0000256" key="1">
    <source>
        <dbReference type="ARBA" id="ARBA00023122"/>
    </source>
</evidence>
<dbReference type="Gene3D" id="3.10.580.10">
    <property type="entry name" value="CBS-domain"/>
    <property type="match status" value="1"/>
</dbReference>
<dbReference type="RefSeq" id="WP_012639073.1">
    <property type="nucleotide sequence ID" value="NC_011901.1"/>
</dbReference>
<dbReference type="InterPro" id="IPR046342">
    <property type="entry name" value="CBS_dom_sf"/>
</dbReference>
<feature type="domain" description="CBS" evidence="3">
    <location>
        <begin position="7"/>
        <end position="63"/>
    </location>
</feature>
<sequence>MNVRDLMTPEPITVAPETPVAQVIALLVSQGVNGVPVVDASGALLGMVTSGDLIHRLADERLEPHSSLWRESFYRSVFSAAHRDAPDPAEGATAAQVMSRDTVCVAPEDDMVVAARLLIAHGVKSLPVLEAGRLVGMISRMDLLRCLHAHPDCCNPLKKTD</sequence>
<dbReference type="SUPFAM" id="SSF54631">
    <property type="entry name" value="CBS-domain pair"/>
    <property type="match status" value="1"/>
</dbReference>
<dbReference type="InterPro" id="IPR051257">
    <property type="entry name" value="Diverse_CBS-Domain"/>
</dbReference>
<evidence type="ECO:0000313" key="5">
    <source>
        <dbReference type="Proteomes" id="UP000002383"/>
    </source>
</evidence>
<accession>B8GM11</accession>
<dbReference type="HOGENOM" id="CLU_040681_9_0_6"/>
<dbReference type="Proteomes" id="UP000002383">
    <property type="component" value="Chromosome"/>
</dbReference>
<evidence type="ECO:0000259" key="3">
    <source>
        <dbReference type="PROSITE" id="PS51371"/>
    </source>
</evidence>
<dbReference type="OrthoDB" id="9790355at2"/>
<gene>
    <name evidence="4" type="ordered locus">Tgr7_2521</name>
</gene>
<dbReference type="Pfam" id="PF00571">
    <property type="entry name" value="CBS"/>
    <property type="match status" value="2"/>
</dbReference>
<dbReference type="KEGG" id="tgr:Tgr7_2521"/>
<dbReference type="AlphaFoldDB" id="B8GM11"/>
<reference evidence="4 5" key="1">
    <citation type="journal article" date="2011" name="Stand. Genomic Sci.">
        <title>Complete genome sequence of 'Thioalkalivibrio sulfidophilus' HL-EbGr7.</title>
        <authorList>
            <person name="Muyzer G."/>
            <person name="Sorokin D.Y."/>
            <person name="Mavromatis K."/>
            <person name="Lapidus A."/>
            <person name="Clum A."/>
            <person name="Ivanova N."/>
            <person name="Pati A."/>
            <person name="d'Haeseleer P."/>
            <person name="Woyke T."/>
            <person name="Kyrpides N.C."/>
        </authorList>
    </citation>
    <scope>NUCLEOTIDE SEQUENCE [LARGE SCALE GENOMIC DNA]</scope>
    <source>
        <strain evidence="4 5">HL-EbGR7</strain>
    </source>
</reference>
<dbReference type="PROSITE" id="PS51371">
    <property type="entry name" value="CBS"/>
    <property type="match status" value="2"/>
</dbReference>
<dbReference type="SMART" id="SM00116">
    <property type="entry name" value="CBS"/>
    <property type="match status" value="2"/>
</dbReference>
<dbReference type="CDD" id="cd04586">
    <property type="entry name" value="CBS_pair_BON_assoc"/>
    <property type="match status" value="1"/>
</dbReference>
<protein>
    <submittedName>
        <fullName evidence="4">Signal transduction protein</fullName>
    </submittedName>
</protein>
<name>B8GM11_THISH</name>
<dbReference type="PANTHER" id="PTHR43080">
    <property type="entry name" value="CBS DOMAIN-CONTAINING PROTEIN CBSX3, MITOCHONDRIAL"/>
    <property type="match status" value="1"/>
</dbReference>
<dbReference type="InterPro" id="IPR000644">
    <property type="entry name" value="CBS_dom"/>
</dbReference>
<dbReference type="PANTHER" id="PTHR43080:SF2">
    <property type="entry name" value="CBS DOMAIN-CONTAINING PROTEIN"/>
    <property type="match status" value="1"/>
</dbReference>
<evidence type="ECO:0000313" key="4">
    <source>
        <dbReference type="EMBL" id="ACL73598.1"/>
    </source>
</evidence>
<feature type="domain" description="CBS" evidence="3">
    <location>
        <begin position="98"/>
        <end position="157"/>
    </location>
</feature>
<dbReference type="STRING" id="396588.Tgr7_2521"/>
<dbReference type="EMBL" id="CP001339">
    <property type="protein sequence ID" value="ACL73598.1"/>
    <property type="molecule type" value="Genomic_DNA"/>
</dbReference>